<dbReference type="Proteomes" id="UP000742786">
    <property type="component" value="Unassembled WGS sequence"/>
</dbReference>
<name>A0A916J5S4_9PROT</name>
<accession>A0A916J5S4</accession>
<evidence type="ECO:0000313" key="2">
    <source>
        <dbReference type="Proteomes" id="UP000742786"/>
    </source>
</evidence>
<comment type="caution">
    <text evidence="1">The sequence shown here is derived from an EMBL/GenBank/DDBJ whole genome shotgun (WGS) entry which is preliminary data.</text>
</comment>
<evidence type="ECO:0000313" key="1">
    <source>
        <dbReference type="EMBL" id="CAG4884759.1"/>
    </source>
</evidence>
<sequence>MTTKPHLVADNGAAEAAEAELAMRYPHLREQSRAMADADAETRIWAIQAGYRIPYRRSKEILERMEELLAHPPIDRMPNLLIVACSNNGKTNLLRRFMDNHPPDQNPEGEAAIVPAVMVRLSSPDIG</sequence>
<reference evidence="1" key="1">
    <citation type="submission" date="2021-04" db="EMBL/GenBank/DDBJ databases">
        <authorList>
            <person name="Hornung B."/>
        </authorList>
    </citation>
    <scope>NUCLEOTIDE SEQUENCE</scope>
    <source>
        <strain evidence="1">G5G6</strain>
    </source>
</reference>
<proteinExistence type="predicted"/>
<protein>
    <submittedName>
        <fullName evidence="1">TniB NTP-binding protein</fullName>
    </submittedName>
</protein>
<dbReference type="InterPro" id="IPR008868">
    <property type="entry name" value="TniB"/>
</dbReference>
<keyword evidence="2" id="KW-1185">Reference proteome</keyword>
<organism evidence="1 2">
    <name type="scientific">Georgfuchsia toluolica</name>
    <dbReference type="NCBI Taxonomy" id="424218"/>
    <lineage>
        <taxon>Bacteria</taxon>
        <taxon>Pseudomonadati</taxon>
        <taxon>Pseudomonadota</taxon>
        <taxon>Betaproteobacteria</taxon>
        <taxon>Nitrosomonadales</taxon>
        <taxon>Sterolibacteriaceae</taxon>
        <taxon>Georgfuchsia</taxon>
    </lineage>
</organism>
<dbReference type="EMBL" id="CAJQUM010000001">
    <property type="protein sequence ID" value="CAG4884759.1"/>
    <property type="molecule type" value="Genomic_DNA"/>
</dbReference>
<gene>
    <name evidence="1" type="ORF">GTOL_12642</name>
</gene>
<dbReference type="Pfam" id="PF05621">
    <property type="entry name" value="TniB"/>
    <property type="match status" value="1"/>
</dbReference>
<dbReference type="AlphaFoldDB" id="A0A916J5S4"/>